<comment type="similarity">
    <text evidence="2">Belongs to the HpcH/HpaI aldolase family.</text>
</comment>
<dbReference type="GO" id="GO:0000287">
    <property type="term" value="F:magnesium ion binding"/>
    <property type="evidence" value="ECO:0007669"/>
    <property type="project" value="TreeGrafter"/>
</dbReference>
<dbReference type="RefSeq" id="WP_129217389.1">
    <property type="nucleotide sequence ID" value="NZ_QYBC01000001.1"/>
</dbReference>
<dbReference type="EMBL" id="QYBC01000001">
    <property type="protein sequence ID" value="RYB07916.1"/>
    <property type="molecule type" value="Genomic_DNA"/>
</dbReference>
<evidence type="ECO:0000313" key="9">
    <source>
        <dbReference type="Proteomes" id="UP000289411"/>
    </source>
</evidence>
<dbReference type="InterPro" id="IPR011206">
    <property type="entry name" value="Citrate_lyase_beta/mcl1/mcl2"/>
</dbReference>
<evidence type="ECO:0000256" key="4">
    <source>
        <dbReference type="ARBA" id="ARBA00022842"/>
    </source>
</evidence>
<evidence type="ECO:0000256" key="6">
    <source>
        <dbReference type="PIRSR" id="PIRSR015582-2"/>
    </source>
</evidence>
<sequence length="285" mass="28566">MTSTRDGPAGPLFLPLFLPADRPDRYAKAFAAGADAVILDLEDAVAPGGKDAARAALLAARDAVAAAACPVLVRVNAEGSPWQAEDLAAAAALPLAGLVLPKAESAEAVAAAGRAAGGRPVLALIESARGVAAARDIARAAARLAFGSIDLAADLGCADAREPLLAFRSETVLASRLAGRPAPLDGVTPGYRDPAPVEAEAREAATLGFGGKLLIHPAQVAPARAGFGPTAAEVAWAGRVLAAARDGRAVAVDGAMVDAPVRLRAEAILRRAGVPAQADRNSLPS</sequence>
<dbReference type="Proteomes" id="UP000289411">
    <property type="component" value="Unassembled WGS sequence"/>
</dbReference>
<evidence type="ECO:0000313" key="8">
    <source>
        <dbReference type="EMBL" id="RYB07916.1"/>
    </source>
</evidence>
<protein>
    <submittedName>
        <fullName evidence="8">CoA ester lyase</fullName>
    </submittedName>
</protein>
<dbReference type="PANTHER" id="PTHR32308:SF10">
    <property type="entry name" value="CITRATE LYASE SUBUNIT BETA"/>
    <property type="match status" value="1"/>
</dbReference>
<dbReference type="PIRSF" id="PIRSF015582">
    <property type="entry name" value="Cit_lyase_B"/>
    <property type="match status" value="1"/>
</dbReference>
<dbReference type="GO" id="GO:0016829">
    <property type="term" value="F:lyase activity"/>
    <property type="evidence" value="ECO:0007669"/>
    <property type="project" value="UniProtKB-KW"/>
</dbReference>
<feature type="binding site" evidence="5">
    <location>
        <position position="126"/>
    </location>
    <ligand>
        <name>substrate</name>
    </ligand>
</feature>
<name>A0A4Q2RIP0_9HYPH</name>
<comment type="caution">
    <text evidence="8">The sequence shown here is derived from an EMBL/GenBank/DDBJ whole genome shotgun (WGS) entry which is preliminary data.</text>
</comment>
<dbReference type="GO" id="GO:0006107">
    <property type="term" value="P:oxaloacetate metabolic process"/>
    <property type="evidence" value="ECO:0007669"/>
    <property type="project" value="TreeGrafter"/>
</dbReference>
<keyword evidence="9" id="KW-1185">Reference proteome</keyword>
<proteinExistence type="inferred from homology"/>
<dbReference type="AlphaFoldDB" id="A0A4Q2RIP0"/>
<feature type="binding site" evidence="5">
    <location>
        <position position="74"/>
    </location>
    <ligand>
        <name>substrate</name>
    </ligand>
</feature>
<dbReference type="PANTHER" id="PTHR32308">
    <property type="entry name" value="LYASE BETA SUBUNIT, PUTATIVE (AFU_ORTHOLOGUE AFUA_4G13030)-RELATED"/>
    <property type="match status" value="1"/>
</dbReference>
<gene>
    <name evidence="8" type="ORF">D3272_02035</name>
</gene>
<dbReference type="InterPro" id="IPR005000">
    <property type="entry name" value="Aldolase/citrate-lyase_domain"/>
</dbReference>
<evidence type="ECO:0000256" key="1">
    <source>
        <dbReference type="ARBA" id="ARBA00001946"/>
    </source>
</evidence>
<organism evidence="8 9">
    <name type="scientific">Lichenibacterium ramalinae</name>
    <dbReference type="NCBI Taxonomy" id="2316527"/>
    <lineage>
        <taxon>Bacteria</taxon>
        <taxon>Pseudomonadati</taxon>
        <taxon>Pseudomonadota</taxon>
        <taxon>Alphaproteobacteria</taxon>
        <taxon>Hyphomicrobiales</taxon>
        <taxon>Lichenihabitantaceae</taxon>
        <taxon>Lichenibacterium</taxon>
    </lineage>
</organism>
<comment type="cofactor">
    <cofactor evidence="1">
        <name>Mg(2+)</name>
        <dbReference type="ChEBI" id="CHEBI:18420"/>
    </cofactor>
</comment>
<feature type="binding site" evidence="6">
    <location>
        <position position="150"/>
    </location>
    <ligand>
        <name>Mg(2+)</name>
        <dbReference type="ChEBI" id="CHEBI:18420"/>
    </ligand>
</feature>
<evidence type="ECO:0000256" key="5">
    <source>
        <dbReference type="PIRSR" id="PIRSR015582-1"/>
    </source>
</evidence>
<keyword evidence="8" id="KW-0456">Lyase</keyword>
<feature type="binding site" evidence="6">
    <location>
        <position position="126"/>
    </location>
    <ligand>
        <name>Mg(2+)</name>
        <dbReference type="ChEBI" id="CHEBI:18420"/>
    </ligand>
</feature>
<dbReference type="InterPro" id="IPR040442">
    <property type="entry name" value="Pyrv_kinase-like_dom_sf"/>
</dbReference>
<dbReference type="OrthoDB" id="9800547at2"/>
<keyword evidence="3 6" id="KW-0479">Metal-binding</keyword>
<dbReference type="Pfam" id="PF03328">
    <property type="entry name" value="HpcH_HpaI"/>
    <property type="match status" value="1"/>
</dbReference>
<feature type="domain" description="HpcH/HpaI aldolase/citrate lyase" evidence="7">
    <location>
        <begin position="16"/>
        <end position="217"/>
    </location>
</feature>
<evidence type="ECO:0000256" key="2">
    <source>
        <dbReference type="ARBA" id="ARBA00005568"/>
    </source>
</evidence>
<accession>A0A4Q2RIP0</accession>
<dbReference type="InterPro" id="IPR015813">
    <property type="entry name" value="Pyrv/PenolPyrv_kinase-like_dom"/>
</dbReference>
<evidence type="ECO:0000256" key="3">
    <source>
        <dbReference type="ARBA" id="ARBA00022723"/>
    </source>
</evidence>
<evidence type="ECO:0000259" key="7">
    <source>
        <dbReference type="Pfam" id="PF03328"/>
    </source>
</evidence>
<keyword evidence="4 6" id="KW-0460">Magnesium</keyword>
<dbReference type="Gene3D" id="3.20.20.60">
    <property type="entry name" value="Phosphoenolpyruvate-binding domains"/>
    <property type="match status" value="1"/>
</dbReference>
<dbReference type="SUPFAM" id="SSF51621">
    <property type="entry name" value="Phosphoenolpyruvate/pyruvate domain"/>
    <property type="match status" value="1"/>
</dbReference>
<reference evidence="8 9" key="2">
    <citation type="submission" date="2019-02" db="EMBL/GenBank/DDBJ databases">
        <title>'Lichenibacterium ramalinii' gen. nov. sp. nov., 'Lichenibacterium minor' gen. nov. sp. nov.</title>
        <authorList>
            <person name="Pankratov T."/>
        </authorList>
    </citation>
    <scope>NUCLEOTIDE SEQUENCE [LARGE SCALE GENOMIC DNA]</scope>
    <source>
        <strain evidence="8 9">RmlP001</strain>
    </source>
</reference>
<reference evidence="8 9" key="1">
    <citation type="submission" date="2018-09" db="EMBL/GenBank/DDBJ databases">
        <authorList>
            <person name="Grouzdev D.S."/>
            <person name="Krutkina M.S."/>
        </authorList>
    </citation>
    <scope>NUCLEOTIDE SEQUENCE [LARGE SCALE GENOMIC DNA]</scope>
    <source>
        <strain evidence="8 9">RmlP001</strain>
    </source>
</reference>